<evidence type="ECO:0000313" key="3">
    <source>
        <dbReference type="Proteomes" id="UP000199558"/>
    </source>
</evidence>
<dbReference type="Proteomes" id="UP000199558">
    <property type="component" value="Unassembled WGS sequence"/>
</dbReference>
<accession>A0A1A9B7D9</accession>
<dbReference type="Gene3D" id="3.40.630.30">
    <property type="match status" value="1"/>
</dbReference>
<keyword evidence="3" id="KW-1185">Reference proteome</keyword>
<dbReference type="STRING" id="946078.GA0070622_2003"/>
<dbReference type="InterPro" id="IPR000182">
    <property type="entry name" value="GNAT_dom"/>
</dbReference>
<sequence>MWHVGPGTMFTVTAPEITVATAEDRGRVVASLVAAFTKDPVLRFLFPDDATYAPYAGAFFGHLFDKRLPKGTIWTVERGASVAIWEPPAGEGNAPDDDLADRLPADVLRRVRAYDRAVHAALPAAPFWYLGVLGTHPDHAGHGWGHALMRVGLNRAAADGLPAVLETSNPDNVEVYRRAGWEVAHRFAEPVPTWVMRQSTR</sequence>
<dbReference type="InterPro" id="IPR016181">
    <property type="entry name" value="Acyl_CoA_acyltransferase"/>
</dbReference>
<proteinExistence type="predicted"/>
<protein>
    <submittedName>
        <fullName evidence="2">Acetyltransferase (GNAT) domain-containing protein</fullName>
    </submittedName>
</protein>
<dbReference type="EMBL" id="FLRH01000003">
    <property type="protein sequence ID" value="SBT65013.1"/>
    <property type="molecule type" value="Genomic_DNA"/>
</dbReference>
<name>A0A1A9B7D9_9ACTN</name>
<dbReference type="GO" id="GO:0016747">
    <property type="term" value="F:acyltransferase activity, transferring groups other than amino-acyl groups"/>
    <property type="evidence" value="ECO:0007669"/>
    <property type="project" value="InterPro"/>
</dbReference>
<organism evidence="2 3">
    <name type="scientific">Micromonospora sediminicola</name>
    <dbReference type="NCBI Taxonomy" id="946078"/>
    <lineage>
        <taxon>Bacteria</taxon>
        <taxon>Bacillati</taxon>
        <taxon>Actinomycetota</taxon>
        <taxon>Actinomycetes</taxon>
        <taxon>Micromonosporales</taxon>
        <taxon>Micromonosporaceae</taxon>
        <taxon>Micromonospora</taxon>
    </lineage>
</organism>
<evidence type="ECO:0000259" key="1">
    <source>
        <dbReference type="PROSITE" id="PS51186"/>
    </source>
</evidence>
<dbReference type="InterPro" id="IPR052523">
    <property type="entry name" value="Trichothecene_AcTrans"/>
</dbReference>
<dbReference type="Pfam" id="PF13527">
    <property type="entry name" value="Acetyltransf_9"/>
    <property type="match status" value="1"/>
</dbReference>
<reference evidence="3" key="1">
    <citation type="submission" date="2016-06" db="EMBL/GenBank/DDBJ databases">
        <authorList>
            <person name="Varghese N."/>
            <person name="Submissions Spin"/>
        </authorList>
    </citation>
    <scope>NUCLEOTIDE SEQUENCE [LARGE SCALE GENOMIC DNA]</scope>
    <source>
        <strain evidence="3">DSM 45794</strain>
    </source>
</reference>
<feature type="domain" description="N-acetyltransferase" evidence="1">
    <location>
        <begin position="71"/>
        <end position="201"/>
    </location>
</feature>
<dbReference type="PROSITE" id="PS51186">
    <property type="entry name" value="GNAT"/>
    <property type="match status" value="1"/>
</dbReference>
<dbReference type="AlphaFoldDB" id="A0A1A9B7D9"/>
<dbReference type="CDD" id="cd04301">
    <property type="entry name" value="NAT_SF"/>
    <property type="match status" value="1"/>
</dbReference>
<dbReference type="PANTHER" id="PTHR42791">
    <property type="entry name" value="GNAT FAMILY ACETYLTRANSFERASE"/>
    <property type="match status" value="1"/>
</dbReference>
<dbReference type="PANTHER" id="PTHR42791:SF1">
    <property type="entry name" value="N-ACETYLTRANSFERASE DOMAIN-CONTAINING PROTEIN"/>
    <property type="match status" value="1"/>
</dbReference>
<gene>
    <name evidence="2" type="ORF">GA0070622_2003</name>
</gene>
<dbReference type="SUPFAM" id="SSF55729">
    <property type="entry name" value="Acyl-CoA N-acyltransferases (Nat)"/>
    <property type="match status" value="1"/>
</dbReference>
<evidence type="ECO:0000313" key="2">
    <source>
        <dbReference type="EMBL" id="SBT65013.1"/>
    </source>
</evidence>
<keyword evidence="2" id="KW-0808">Transferase</keyword>